<evidence type="ECO:0000256" key="8">
    <source>
        <dbReference type="ARBA" id="ARBA00022723"/>
    </source>
</evidence>
<evidence type="ECO:0000256" key="1">
    <source>
        <dbReference type="ARBA" id="ARBA00001936"/>
    </source>
</evidence>
<dbReference type="CDD" id="cd00218">
    <property type="entry name" value="GlcAT-I"/>
    <property type="match status" value="1"/>
</dbReference>
<dbReference type="RefSeq" id="XP_035430154.1">
    <property type="nucleotide sequence ID" value="XM_035574261.2"/>
</dbReference>
<evidence type="ECO:0000256" key="16">
    <source>
        <dbReference type="PIRSR" id="PIRSR605027-1"/>
    </source>
</evidence>
<dbReference type="AlphaFoldDB" id="A0A9R0EF95"/>
<dbReference type="GO" id="GO:0000139">
    <property type="term" value="C:Golgi membrane"/>
    <property type="evidence" value="ECO:0007669"/>
    <property type="project" value="UniProtKB-SubCell"/>
</dbReference>
<keyword evidence="7 18" id="KW-0812">Transmembrane</keyword>
<keyword evidence="19" id="KW-1185">Reference proteome</keyword>
<evidence type="ECO:0000313" key="19">
    <source>
        <dbReference type="Proteomes" id="UP000829999"/>
    </source>
</evidence>
<organism evidence="19 20">
    <name type="scientific">Spodoptera frugiperda</name>
    <name type="common">Fall armyworm</name>
    <dbReference type="NCBI Taxonomy" id="7108"/>
    <lineage>
        <taxon>Eukaryota</taxon>
        <taxon>Metazoa</taxon>
        <taxon>Ecdysozoa</taxon>
        <taxon>Arthropoda</taxon>
        <taxon>Hexapoda</taxon>
        <taxon>Insecta</taxon>
        <taxon>Pterygota</taxon>
        <taxon>Neoptera</taxon>
        <taxon>Endopterygota</taxon>
        <taxon>Lepidoptera</taxon>
        <taxon>Glossata</taxon>
        <taxon>Ditrysia</taxon>
        <taxon>Noctuoidea</taxon>
        <taxon>Noctuidae</taxon>
        <taxon>Amphipyrinae</taxon>
        <taxon>Spodoptera</taxon>
    </lineage>
</organism>
<dbReference type="FunFam" id="3.90.550.10:FF:000044">
    <property type="entry name" value="Galactosylgalactosylxylosylprotein 3-beta-glucuronosyltransferase"/>
    <property type="match status" value="1"/>
</dbReference>
<evidence type="ECO:0000313" key="20">
    <source>
        <dbReference type="RefSeq" id="XP_035430154.1"/>
    </source>
</evidence>
<keyword evidence="11 18" id="KW-0333">Golgi apparatus</keyword>
<evidence type="ECO:0000256" key="3">
    <source>
        <dbReference type="ARBA" id="ARBA00004922"/>
    </source>
</evidence>
<dbReference type="GO" id="GO:0050650">
    <property type="term" value="P:chondroitin sulfate proteoglycan biosynthetic process"/>
    <property type="evidence" value="ECO:0007669"/>
    <property type="project" value="TreeGrafter"/>
</dbReference>
<accession>A0A9R0EF95</accession>
<dbReference type="SUPFAM" id="SSF53448">
    <property type="entry name" value="Nucleotide-diphospho-sugar transferases"/>
    <property type="match status" value="1"/>
</dbReference>
<keyword evidence="9 18" id="KW-0735">Signal-anchor</keyword>
<keyword evidence="14 17" id="KW-0464">Manganese</keyword>
<evidence type="ECO:0000256" key="14">
    <source>
        <dbReference type="ARBA" id="ARBA00023211"/>
    </source>
</evidence>
<name>A0A9R0EF95_SPOFR</name>
<comment type="subcellular location">
    <subcellularLocation>
        <location evidence="2 18">Golgi apparatus membrane</location>
        <topology evidence="2 18">Single-pass type II membrane protein</topology>
    </subcellularLocation>
</comment>
<comment type="catalytic activity">
    <reaction evidence="15 18">
        <text>3-O-(beta-D-galactosyl-(1-&gt;3)-beta-D-galactosyl-(1-&gt;4)-beta-D-xylosyl)-L-seryl-[protein] + UDP-alpha-D-glucuronate = 3-O-(beta-D-GlcA-(1-&gt;3)-beta-D-Gal-(1-&gt;3)-beta-D-Gal-(1-&gt;4)-beta-D-Xyl)-L-seryl-[protein] + UDP + H(+)</text>
        <dbReference type="Rhea" id="RHEA:24168"/>
        <dbReference type="Rhea" id="RHEA-COMP:12571"/>
        <dbReference type="Rhea" id="RHEA-COMP:12573"/>
        <dbReference type="ChEBI" id="CHEBI:15378"/>
        <dbReference type="ChEBI" id="CHEBI:58052"/>
        <dbReference type="ChEBI" id="CHEBI:58223"/>
        <dbReference type="ChEBI" id="CHEBI:132090"/>
        <dbReference type="ChEBI" id="CHEBI:132093"/>
        <dbReference type="EC" id="2.4.1.135"/>
    </reaction>
</comment>
<reference evidence="20" key="1">
    <citation type="submission" date="2025-08" db="UniProtKB">
        <authorList>
            <consortium name="RefSeq"/>
        </authorList>
    </citation>
    <scope>IDENTIFICATION</scope>
    <source>
        <tissue evidence="20">Whole larval tissue</tissue>
    </source>
</reference>
<keyword evidence="13" id="KW-0325">Glycoprotein</keyword>
<keyword evidence="10 18" id="KW-1133">Transmembrane helix</keyword>
<feature type="active site" description="Proton donor/acceptor" evidence="16">
    <location>
        <position position="269"/>
    </location>
</feature>
<evidence type="ECO:0000256" key="7">
    <source>
        <dbReference type="ARBA" id="ARBA00022692"/>
    </source>
</evidence>
<dbReference type="InterPro" id="IPR005027">
    <property type="entry name" value="Glyco_trans_43"/>
</dbReference>
<feature type="transmembrane region" description="Helical" evidence="18">
    <location>
        <begin position="12"/>
        <end position="29"/>
    </location>
</feature>
<evidence type="ECO:0000256" key="13">
    <source>
        <dbReference type="ARBA" id="ARBA00023180"/>
    </source>
</evidence>
<evidence type="ECO:0000256" key="9">
    <source>
        <dbReference type="ARBA" id="ARBA00022968"/>
    </source>
</evidence>
<evidence type="ECO:0000256" key="12">
    <source>
        <dbReference type="ARBA" id="ARBA00023136"/>
    </source>
</evidence>
<keyword evidence="6 18" id="KW-0808">Transferase</keyword>
<dbReference type="GO" id="GO:0005975">
    <property type="term" value="P:carbohydrate metabolic process"/>
    <property type="evidence" value="ECO:0007669"/>
    <property type="project" value="TreeGrafter"/>
</dbReference>
<dbReference type="InterPro" id="IPR029044">
    <property type="entry name" value="Nucleotide-diphossugar_trans"/>
</dbReference>
<sequence length="369" mass="42122">MASYKVFKKSFVMAIIISTIVFVFFWANMELVRVAVFSNKTTQQKQAPALKHSGMMKEIPLNVKNKLCRVNFKDQRSYVNKTSDLKMIYFVTPTYPRPEQAPELTRLAHTLMHVPRLHWIVADDQPICSDVVYDILRRSGLPYTHISSPKPFKYQITNFPRGVANRRAALAWLRDNVHEGVLYFGDDDNTVDLQLFDEIRNTKKVSMFPVGLIGDYGVSSPVVTDGKVVAFFDSWVGSRTFPVDMAGFAINIKFLKDTAYMPYKTGLEEDRFLVSLGLKFDEIEPLADNCSKILVWHTKTLKKKKRSLKIDIKMFENSQNYRDFAGLLKETSRLGMADVSSVNGSNAYIFLPKQHKLTETSMIAPNSSK</sequence>
<dbReference type="Proteomes" id="UP000829999">
    <property type="component" value="Chromosome 25"/>
</dbReference>
<dbReference type="OrthoDB" id="675023at2759"/>
<keyword evidence="12 18" id="KW-0472">Membrane</keyword>
<evidence type="ECO:0000256" key="11">
    <source>
        <dbReference type="ARBA" id="ARBA00023034"/>
    </source>
</evidence>
<evidence type="ECO:0000256" key="2">
    <source>
        <dbReference type="ARBA" id="ARBA00004323"/>
    </source>
</evidence>
<feature type="binding site" evidence="17">
    <location>
        <position position="188"/>
    </location>
    <ligand>
        <name>Mn(2+)</name>
        <dbReference type="ChEBI" id="CHEBI:29035"/>
    </ligand>
</feature>
<keyword evidence="8 17" id="KW-0479">Metal-binding</keyword>
<dbReference type="Gene3D" id="3.90.550.10">
    <property type="entry name" value="Spore Coat Polysaccharide Biosynthesis Protein SpsA, Chain A"/>
    <property type="match status" value="1"/>
</dbReference>
<dbReference type="PANTHER" id="PTHR10896:SF51">
    <property type="entry name" value="GALACTOSYLGALACTOSYLXYLOSYLPROTEIN 3-BETA-GLUCURONOSYLTRANSFERASE S"/>
    <property type="match status" value="1"/>
</dbReference>
<evidence type="ECO:0000256" key="6">
    <source>
        <dbReference type="ARBA" id="ARBA00022679"/>
    </source>
</evidence>
<evidence type="ECO:0000256" key="10">
    <source>
        <dbReference type="ARBA" id="ARBA00022989"/>
    </source>
</evidence>
<protein>
    <recommendedName>
        <fullName evidence="5 18">Galactosylgalactosylxylosylprotein 3-beta-glucuronosyltransferase</fullName>
        <ecNumber evidence="5 18">2.4.1.135</ecNumber>
    </recommendedName>
</protein>
<dbReference type="GeneID" id="118262708"/>
<evidence type="ECO:0000256" key="15">
    <source>
        <dbReference type="ARBA" id="ARBA00047979"/>
    </source>
</evidence>
<proteinExistence type="inferred from homology"/>
<evidence type="ECO:0000256" key="4">
    <source>
        <dbReference type="ARBA" id="ARBA00007706"/>
    </source>
</evidence>
<dbReference type="EC" id="2.4.1.135" evidence="5 18"/>
<comment type="cofactor">
    <cofactor evidence="1 17 18">
        <name>Mn(2+)</name>
        <dbReference type="ChEBI" id="CHEBI:29035"/>
    </cofactor>
</comment>
<dbReference type="PANTHER" id="PTHR10896">
    <property type="entry name" value="GALACTOSYLGALACTOSYLXYLOSYLPROTEIN 3-BETA-GLUCURONOSYLTRANSFERASE BETA-1,3-GLUCURONYLTRANSFERASE"/>
    <property type="match status" value="1"/>
</dbReference>
<evidence type="ECO:0000256" key="5">
    <source>
        <dbReference type="ARBA" id="ARBA00012641"/>
    </source>
</evidence>
<evidence type="ECO:0000256" key="18">
    <source>
        <dbReference type="RuleBase" id="RU363127"/>
    </source>
</evidence>
<evidence type="ECO:0000256" key="17">
    <source>
        <dbReference type="PIRSR" id="PIRSR605027-3"/>
    </source>
</evidence>
<gene>
    <name evidence="20" type="primary">LOC118262708</name>
</gene>
<dbReference type="GO" id="GO:0015018">
    <property type="term" value="F:galactosylgalactosylxylosylprotein 3-beta-glucuronosyltransferase activity"/>
    <property type="evidence" value="ECO:0007669"/>
    <property type="project" value="UniProtKB-UniRule"/>
</dbReference>
<dbReference type="GO" id="GO:0046872">
    <property type="term" value="F:metal ion binding"/>
    <property type="evidence" value="ECO:0007669"/>
    <property type="project" value="UniProtKB-KW"/>
</dbReference>
<comment type="pathway">
    <text evidence="3 18">Protein modification; protein glycosylation.</text>
</comment>
<comment type="similarity">
    <text evidence="4 18">Belongs to the glycosyltransferase 43 family.</text>
</comment>
<dbReference type="Pfam" id="PF03360">
    <property type="entry name" value="Glyco_transf_43"/>
    <property type="match status" value="1"/>
</dbReference>